<dbReference type="SUPFAM" id="SSF55469">
    <property type="entry name" value="FMN-dependent nitroreductase-like"/>
    <property type="match status" value="1"/>
</dbReference>
<keyword evidence="5 8" id="KW-0521">NADP</keyword>
<dbReference type="CDD" id="cd02135">
    <property type="entry name" value="YdjA-like"/>
    <property type="match status" value="1"/>
</dbReference>
<protein>
    <recommendedName>
        <fullName evidence="8">Putative NAD(P)H nitroreductase</fullName>
        <ecNumber evidence="8">1.-.-.-</ecNumber>
    </recommendedName>
</protein>
<evidence type="ECO:0000256" key="4">
    <source>
        <dbReference type="ARBA" id="ARBA00022643"/>
    </source>
</evidence>
<comment type="similarity">
    <text evidence="2 8">Belongs to the nitroreductase family.</text>
</comment>
<dbReference type="RefSeq" id="WP_211537703.1">
    <property type="nucleotide sequence ID" value="NZ_JAGSSV010000046.1"/>
</dbReference>
<dbReference type="InterPro" id="IPR000415">
    <property type="entry name" value="Nitroreductase-like"/>
</dbReference>
<keyword evidence="3 8" id="KW-0285">Flavoprotein</keyword>
<proteinExistence type="inferred from homology"/>
<keyword evidence="11" id="KW-1185">Reference proteome</keyword>
<evidence type="ECO:0000256" key="7">
    <source>
        <dbReference type="ARBA" id="ARBA00023027"/>
    </source>
</evidence>
<dbReference type="InterPro" id="IPR026021">
    <property type="entry name" value="YdjA-like"/>
</dbReference>
<dbReference type="PANTHER" id="PTHR43821">
    <property type="entry name" value="NAD(P)H NITROREDUCTASE YDJA-RELATED"/>
    <property type="match status" value="1"/>
</dbReference>
<sequence length="189" mass="20956">MSHEFISFMRNRVSHANLTSPAPSEKEWMSILAAASRAADHGNLKPWRFCVFEGEGRAQLGQIYWQHAVSEVSTISPEKEEAFIKKAYRAPTVLLVYAHVQEHPKVPAIEQIMAASAATQQVLLGLNALGYGAIWRSGPACFTQKTKDLLSLDNNDQIIGLIYVGTPATDKANTPHDVELDKLVTWVRD</sequence>
<dbReference type="InterPro" id="IPR052530">
    <property type="entry name" value="NAD(P)H_nitroreductase"/>
</dbReference>
<keyword evidence="7 8" id="KW-0520">NAD</keyword>
<evidence type="ECO:0000256" key="5">
    <source>
        <dbReference type="ARBA" id="ARBA00022857"/>
    </source>
</evidence>
<dbReference type="Gene3D" id="3.40.109.10">
    <property type="entry name" value="NADH Oxidase"/>
    <property type="match status" value="1"/>
</dbReference>
<dbReference type="InterPro" id="IPR029479">
    <property type="entry name" value="Nitroreductase"/>
</dbReference>
<organism evidence="10 11">
    <name type="scientific">Marinomonas vulgaris</name>
    <dbReference type="NCBI Taxonomy" id="2823372"/>
    <lineage>
        <taxon>Bacteria</taxon>
        <taxon>Pseudomonadati</taxon>
        <taxon>Pseudomonadota</taxon>
        <taxon>Gammaproteobacteria</taxon>
        <taxon>Oceanospirillales</taxon>
        <taxon>Oceanospirillaceae</taxon>
        <taxon>Marinomonas</taxon>
    </lineage>
</organism>
<evidence type="ECO:0000259" key="9">
    <source>
        <dbReference type="Pfam" id="PF00881"/>
    </source>
</evidence>
<dbReference type="PIRSF" id="PIRSF000232">
    <property type="entry name" value="YdjA"/>
    <property type="match status" value="1"/>
</dbReference>
<evidence type="ECO:0000256" key="1">
    <source>
        <dbReference type="ARBA" id="ARBA00001917"/>
    </source>
</evidence>
<evidence type="ECO:0000256" key="8">
    <source>
        <dbReference type="PIRNR" id="PIRNR000232"/>
    </source>
</evidence>
<feature type="domain" description="Nitroreductase" evidence="9">
    <location>
        <begin position="10"/>
        <end position="165"/>
    </location>
</feature>
<comment type="cofactor">
    <cofactor evidence="1 8">
        <name>FMN</name>
        <dbReference type="ChEBI" id="CHEBI:58210"/>
    </cofactor>
</comment>
<evidence type="ECO:0000256" key="6">
    <source>
        <dbReference type="ARBA" id="ARBA00023002"/>
    </source>
</evidence>
<evidence type="ECO:0000313" key="10">
    <source>
        <dbReference type="EMBL" id="MBR7890297.1"/>
    </source>
</evidence>
<evidence type="ECO:0000313" key="11">
    <source>
        <dbReference type="Proteomes" id="UP000679722"/>
    </source>
</evidence>
<comment type="caution">
    <text evidence="10">The sequence shown here is derived from an EMBL/GenBank/DDBJ whole genome shotgun (WGS) entry which is preliminary data.</text>
</comment>
<keyword evidence="4 8" id="KW-0288">FMN</keyword>
<dbReference type="EC" id="1.-.-.-" evidence="8"/>
<dbReference type="EMBL" id="JAGSSV010000046">
    <property type="protein sequence ID" value="MBR7890297.1"/>
    <property type="molecule type" value="Genomic_DNA"/>
</dbReference>
<evidence type="ECO:0000256" key="3">
    <source>
        <dbReference type="ARBA" id="ARBA00022630"/>
    </source>
</evidence>
<gene>
    <name evidence="10" type="ORF">J9B83_15495</name>
</gene>
<reference evidence="10 11" key="1">
    <citation type="submission" date="2021-04" db="EMBL/GenBank/DDBJ databases">
        <authorList>
            <person name="Sun C."/>
        </authorList>
    </citation>
    <scope>NUCLEOTIDE SEQUENCE [LARGE SCALE GENOMIC DNA]</scope>
    <source>
        <strain evidence="10 11">A79</strain>
    </source>
</reference>
<accession>A0ABS5HFI7</accession>
<evidence type="ECO:0000256" key="2">
    <source>
        <dbReference type="ARBA" id="ARBA00007118"/>
    </source>
</evidence>
<name>A0ABS5HFI7_9GAMM</name>
<dbReference type="Pfam" id="PF00881">
    <property type="entry name" value="Nitroreductase"/>
    <property type="match status" value="1"/>
</dbReference>
<reference evidence="11" key="2">
    <citation type="submission" date="2023-07" db="EMBL/GenBank/DDBJ databases">
        <title>Marinomonas vulgaris A79, complete genome.</title>
        <authorList>
            <person name="Ying J.-J."/>
        </authorList>
    </citation>
    <scope>NUCLEOTIDE SEQUENCE [LARGE SCALE GENOMIC DNA]</scope>
    <source>
        <strain evidence="11">A79</strain>
    </source>
</reference>
<dbReference type="Proteomes" id="UP000679722">
    <property type="component" value="Unassembled WGS sequence"/>
</dbReference>
<dbReference type="PANTHER" id="PTHR43821:SF1">
    <property type="entry name" value="NAD(P)H NITROREDUCTASE YDJA-RELATED"/>
    <property type="match status" value="1"/>
</dbReference>
<keyword evidence="6 8" id="KW-0560">Oxidoreductase</keyword>